<dbReference type="Gene3D" id="3.40.50.720">
    <property type="entry name" value="NAD(P)-binding Rossmann-like Domain"/>
    <property type="match status" value="1"/>
</dbReference>
<dbReference type="Pfam" id="PF13561">
    <property type="entry name" value="adh_short_C2"/>
    <property type="match status" value="1"/>
</dbReference>
<dbReference type="FunFam" id="3.40.50.720:FF:000084">
    <property type="entry name" value="Short-chain dehydrogenase reductase"/>
    <property type="match status" value="1"/>
</dbReference>
<keyword evidence="4" id="KW-1185">Reference proteome</keyword>
<dbReference type="Proteomes" id="UP000188929">
    <property type="component" value="Unassembled WGS sequence"/>
</dbReference>
<evidence type="ECO:0000313" key="4">
    <source>
        <dbReference type="Proteomes" id="UP000188929"/>
    </source>
</evidence>
<proteinExistence type="inferred from homology"/>
<dbReference type="STRING" id="1834516.BL253_23120"/>
<dbReference type="InterPro" id="IPR002347">
    <property type="entry name" value="SDR_fam"/>
</dbReference>
<dbReference type="PANTHER" id="PTHR24321:SF11">
    <property type="entry name" value="BLR0893 PROTEIN"/>
    <property type="match status" value="1"/>
</dbReference>
<keyword evidence="2" id="KW-0560">Oxidoreductase</keyword>
<gene>
    <name evidence="3" type="ORF">BL253_23120</name>
</gene>
<accession>A0A1V2I6Q2</accession>
<organism evidence="3 4">
    <name type="scientific">Pseudofrankia asymbiotica</name>
    <dbReference type="NCBI Taxonomy" id="1834516"/>
    <lineage>
        <taxon>Bacteria</taxon>
        <taxon>Bacillati</taxon>
        <taxon>Actinomycetota</taxon>
        <taxon>Actinomycetes</taxon>
        <taxon>Frankiales</taxon>
        <taxon>Frankiaceae</taxon>
        <taxon>Pseudofrankia</taxon>
    </lineage>
</organism>
<dbReference type="InterPro" id="IPR020904">
    <property type="entry name" value="Sc_DH/Rdtase_CS"/>
</dbReference>
<dbReference type="PRINTS" id="PR00080">
    <property type="entry name" value="SDRFAMILY"/>
</dbReference>
<dbReference type="OrthoDB" id="517007at2"/>
<dbReference type="SUPFAM" id="SSF51735">
    <property type="entry name" value="NAD(P)-binding Rossmann-fold domains"/>
    <property type="match status" value="1"/>
</dbReference>
<dbReference type="PANTHER" id="PTHR24321">
    <property type="entry name" value="DEHYDROGENASES, SHORT CHAIN"/>
    <property type="match status" value="1"/>
</dbReference>
<sequence length="250" mass="25743">MVDAASRRVAFVTGAGSGIGRAAAEAFLRRGYATVLADLNERAGREAQSELGALGECVYVSCDVTDDDTVRTAVATTVAAYGRLDAAFNAAGIDGEQGRLLAESSMENWNRVLAVDLTGIWSCMRHELPALVASGGGAIVNCASVAGIRAAPTVSAYTAAKHGVVGLTRVAAREYASHRVRVNALCPGTVDTPMFRASMPKETVERLVRANPSGRVAEASEIADTAVWLCADAPGYLTGQAIAIDGGAGA</sequence>
<dbReference type="PROSITE" id="PS00061">
    <property type="entry name" value="ADH_SHORT"/>
    <property type="match status" value="1"/>
</dbReference>
<dbReference type="InterPro" id="IPR036291">
    <property type="entry name" value="NAD(P)-bd_dom_sf"/>
</dbReference>
<protein>
    <submittedName>
        <fullName evidence="3">Short-chain dehydrogenase</fullName>
    </submittedName>
</protein>
<dbReference type="GO" id="GO:0016491">
    <property type="term" value="F:oxidoreductase activity"/>
    <property type="evidence" value="ECO:0007669"/>
    <property type="project" value="UniProtKB-KW"/>
</dbReference>
<dbReference type="RefSeq" id="WP_076819261.1">
    <property type="nucleotide sequence ID" value="NZ_MOMC01000047.1"/>
</dbReference>
<name>A0A1V2I6Q2_9ACTN</name>
<dbReference type="CDD" id="cd05233">
    <property type="entry name" value="SDR_c"/>
    <property type="match status" value="1"/>
</dbReference>
<evidence type="ECO:0000313" key="3">
    <source>
        <dbReference type="EMBL" id="ONH27160.1"/>
    </source>
</evidence>
<evidence type="ECO:0000256" key="2">
    <source>
        <dbReference type="ARBA" id="ARBA00023002"/>
    </source>
</evidence>
<dbReference type="AlphaFoldDB" id="A0A1V2I6Q2"/>
<dbReference type="EMBL" id="MOMC01000047">
    <property type="protein sequence ID" value="ONH27160.1"/>
    <property type="molecule type" value="Genomic_DNA"/>
</dbReference>
<dbReference type="PRINTS" id="PR00081">
    <property type="entry name" value="GDHRDH"/>
</dbReference>
<evidence type="ECO:0000256" key="1">
    <source>
        <dbReference type="ARBA" id="ARBA00006484"/>
    </source>
</evidence>
<comment type="caution">
    <text evidence="3">The sequence shown here is derived from an EMBL/GenBank/DDBJ whole genome shotgun (WGS) entry which is preliminary data.</text>
</comment>
<comment type="similarity">
    <text evidence="1">Belongs to the short-chain dehydrogenases/reductases (SDR) family.</text>
</comment>
<reference evidence="4" key="1">
    <citation type="submission" date="2016-10" db="EMBL/GenBank/DDBJ databases">
        <title>Frankia sp. NRRL B-16386 Genome sequencing.</title>
        <authorList>
            <person name="Ghodhbane-Gtari F."/>
            <person name="Swanson E."/>
            <person name="Gueddou A."/>
            <person name="Hezbri K."/>
            <person name="Ktari K."/>
            <person name="Nouioui I."/>
            <person name="Morris K."/>
            <person name="Simpson S."/>
            <person name="Abebe-Akele F."/>
            <person name="Thomas K."/>
            <person name="Gtari M."/>
            <person name="Tisa L.S."/>
        </authorList>
    </citation>
    <scope>NUCLEOTIDE SEQUENCE [LARGE SCALE GENOMIC DNA]</scope>
    <source>
        <strain evidence="4">NRRL B-16386</strain>
    </source>
</reference>